<evidence type="ECO:0000259" key="3">
    <source>
        <dbReference type="Pfam" id="PF01266"/>
    </source>
</evidence>
<dbReference type="Pfam" id="PF01266">
    <property type="entry name" value="DAO"/>
    <property type="match status" value="1"/>
</dbReference>
<reference evidence="4 5" key="1">
    <citation type="submission" date="2024-09" db="EMBL/GenBank/DDBJ databases">
        <authorList>
            <person name="Sun Q."/>
            <person name="Mori K."/>
        </authorList>
    </citation>
    <scope>NUCLEOTIDE SEQUENCE [LARGE SCALE GENOMIC DNA]</scope>
    <source>
        <strain evidence="4 5">KCTC 23279</strain>
    </source>
</reference>
<evidence type="ECO:0000256" key="2">
    <source>
        <dbReference type="SAM" id="MobiDB-lite"/>
    </source>
</evidence>
<feature type="domain" description="FAD dependent oxidoreductase" evidence="3">
    <location>
        <begin position="34"/>
        <end position="382"/>
    </location>
</feature>
<dbReference type="PANTHER" id="PTHR13847">
    <property type="entry name" value="SARCOSINE DEHYDROGENASE-RELATED"/>
    <property type="match status" value="1"/>
</dbReference>
<evidence type="ECO:0000313" key="5">
    <source>
        <dbReference type="Proteomes" id="UP001589775"/>
    </source>
</evidence>
<dbReference type="Gene3D" id="3.30.9.10">
    <property type="entry name" value="D-Amino Acid Oxidase, subunit A, domain 2"/>
    <property type="match status" value="1"/>
</dbReference>
<dbReference type="GO" id="GO:0016491">
    <property type="term" value="F:oxidoreductase activity"/>
    <property type="evidence" value="ECO:0007669"/>
    <property type="project" value="UniProtKB-KW"/>
</dbReference>
<evidence type="ECO:0000313" key="4">
    <source>
        <dbReference type="EMBL" id="MFC0241631.1"/>
    </source>
</evidence>
<sequence>MTPPVTSATNGPDPLPTEAAAELHARLTFDLDVDLCVIGAGLAGLSVALEAAQLGLSVAVLEGRRVGWAASGATLGSVLPGYGVPIGDLIDRVGVAHAGELWKLSHEGMAIVRARATEEAMPGIALSAGALEVSNVDLGDRLITRLQTLGVDFGSEVEGWQIDRVREVLRTQRYFHAIHFPDAFQLDGRRYIRGLEAMARRAGVRIFEDTPALGIDSSGIRKRIVTPHARLRASDIVLAGNVHLGAASPRLTRTLLPMWRTAVLTAPLGERLAEAIAFPGSIADTHGVDHYRIVGGDRLLWTGPETTFEIPPRRLEGLIRRRIAALYPQLGAVAIERSWSGVIGQTVHGMPQIGELRRGLWVASGFGRQGLAATTIAGRLIARGIVHGDRRWQLFDPFELVWAGGRIGRVVGQGVAIAERRTAIAAGMLARYRERAAERRRLREERLEAANRSVRRFPAERTPTARPAESPDHAVQDEHRADSGGQH</sequence>
<accession>A0ABV6ETR8</accession>
<gene>
    <name evidence="4" type="ORF">ACFFJ6_14180</name>
</gene>
<name>A0ABV6ETR8_9BRAD</name>
<protein>
    <submittedName>
        <fullName evidence="4">NAD(P)/FAD-dependent oxidoreductase</fullName>
        <ecNumber evidence="4">1.-.-.-</ecNumber>
    </submittedName>
</protein>
<dbReference type="Gene3D" id="3.50.50.60">
    <property type="entry name" value="FAD/NAD(P)-binding domain"/>
    <property type="match status" value="1"/>
</dbReference>
<comment type="caution">
    <text evidence="4">The sequence shown here is derived from an EMBL/GenBank/DDBJ whole genome shotgun (WGS) entry which is preliminary data.</text>
</comment>
<dbReference type="InterPro" id="IPR006076">
    <property type="entry name" value="FAD-dep_OxRdtase"/>
</dbReference>
<dbReference type="SUPFAM" id="SSF51905">
    <property type="entry name" value="FAD/NAD(P)-binding domain"/>
    <property type="match status" value="1"/>
</dbReference>
<feature type="compositionally biased region" description="Basic and acidic residues" evidence="2">
    <location>
        <begin position="469"/>
        <end position="487"/>
    </location>
</feature>
<keyword evidence="1 4" id="KW-0560">Oxidoreductase</keyword>
<dbReference type="EC" id="1.-.-.-" evidence="4"/>
<dbReference type="Proteomes" id="UP001589775">
    <property type="component" value="Unassembled WGS sequence"/>
</dbReference>
<dbReference type="PANTHER" id="PTHR13847:SF281">
    <property type="entry name" value="FAD DEPENDENT OXIDOREDUCTASE DOMAIN-CONTAINING PROTEIN"/>
    <property type="match status" value="1"/>
</dbReference>
<evidence type="ECO:0000256" key="1">
    <source>
        <dbReference type="ARBA" id="ARBA00023002"/>
    </source>
</evidence>
<dbReference type="InterPro" id="IPR036188">
    <property type="entry name" value="FAD/NAD-bd_sf"/>
</dbReference>
<organism evidence="4 5">
    <name type="scientific">Rhodopseudomonas telluris</name>
    <dbReference type="NCBI Taxonomy" id="644215"/>
    <lineage>
        <taxon>Bacteria</taxon>
        <taxon>Pseudomonadati</taxon>
        <taxon>Pseudomonadota</taxon>
        <taxon>Alphaproteobacteria</taxon>
        <taxon>Hyphomicrobiales</taxon>
        <taxon>Nitrobacteraceae</taxon>
        <taxon>Rhodopseudomonas</taxon>
    </lineage>
</organism>
<dbReference type="EMBL" id="JBHLWM010000005">
    <property type="protein sequence ID" value="MFC0241631.1"/>
    <property type="molecule type" value="Genomic_DNA"/>
</dbReference>
<dbReference type="RefSeq" id="WP_378388745.1">
    <property type="nucleotide sequence ID" value="NZ_JBHLWM010000005.1"/>
</dbReference>
<keyword evidence="5" id="KW-1185">Reference proteome</keyword>
<proteinExistence type="predicted"/>
<feature type="region of interest" description="Disordered" evidence="2">
    <location>
        <begin position="452"/>
        <end position="487"/>
    </location>
</feature>